<dbReference type="EMBL" id="MNCJ02000327">
    <property type="protein sequence ID" value="KAF5776531.1"/>
    <property type="molecule type" value="Genomic_DNA"/>
</dbReference>
<protein>
    <submittedName>
        <fullName evidence="3">Uncharacterized protein</fullName>
    </submittedName>
</protein>
<dbReference type="Gramene" id="mRNA:HanXRQr2_Chr12g0525281">
    <property type="protein sequence ID" value="mRNA:HanXRQr2_Chr12g0525281"/>
    <property type="gene ID" value="HanXRQr2_Chr12g0525281"/>
</dbReference>
<evidence type="ECO:0000256" key="1">
    <source>
        <dbReference type="SAM" id="MobiDB-lite"/>
    </source>
</evidence>
<evidence type="ECO:0000313" key="3">
    <source>
        <dbReference type="EMBL" id="OTG04023.1"/>
    </source>
</evidence>
<sequence>MNEHEQRSCSTVRSFMFVNVRQHYLQCAPGVLNKHYQKLINCDTRLNLLSQQADASSDAQPAAKDPVKDPNMSNNNGSNQLENAGTHGYVESWGLVRSKAIRLVNAPWPPLRTMSISDIVNHTAHCVSEQNQNQNPAWVNEVNHNQLVKNISEILLNNNTQLTTPSDEKSPMSGVNSLCSLLQDGNESNDYSDPDAGNHNGQEWADGNDHFTPSSNLTPENDKGMSRDDSFTDLVDQLPQIETLPRLFFDTSQDGDIVDF</sequence>
<gene>
    <name evidence="3" type="ORF">HannXRQ_Chr12g0357771</name>
    <name evidence="2" type="ORF">HanXRQr2_Chr12g0525281</name>
</gene>
<proteinExistence type="predicted"/>
<feature type="region of interest" description="Disordered" evidence="1">
    <location>
        <begin position="184"/>
        <end position="230"/>
    </location>
</feature>
<feature type="compositionally biased region" description="Polar residues" evidence="1">
    <location>
        <begin position="71"/>
        <end position="83"/>
    </location>
</feature>
<accession>A0A251SZM6</accession>
<keyword evidence="4" id="KW-1185">Reference proteome</keyword>
<dbReference type="InParanoid" id="A0A251SZM6"/>
<organism evidence="3 4">
    <name type="scientific">Helianthus annuus</name>
    <name type="common">Common sunflower</name>
    <dbReference type="NCBI Taxonomy" id="4232"/>
    <lineage>
        <taxon>Eukaryota</taxon>
        <taxon>Viridiplantae</taxon>
        <taxon>Streptophyta</taxon>
        <taxon>Embryophyta</taxon>
        <taxon>Tracheophyta</taxon>
        <taxon>Spermatophyta</taxon>
        <taxon>Magnoliopsida</taxon>
        <taxon>eudicotyledons</taxon>
        <taxon>Gunneridae</taxon>
        <taxon>Pentapetalae</taxon>
        <taxon>asterids</taxon>
        <taxon>campanulids</taxon>
        <taxon>Asterales</taxon>
        <taxon>Asteraceae</taxon>
        <taxon>Asteroideae</taxon>
        <taxon>Heliantheae alliance</taxon>
        <taxon>Heliantheae</taxon>
        <taxon>Helianthus</taxon>
    </lineage>
</organism>
<name>A0A251SZM6_HELAN</name>
<evidence type="ECO:0000313" key="4">
    <source>
        <dbReference type="Proteomes" id="UP000215914"/>
    </source>
</evidence>
<feature type="compositionally biased region" description="Basic and acidic residues" evidence="1">
    <location>
        <begin position="220"/>
        <end position="230"/>
    </location>
</feature>
<dbReference type="Proteomes" id="UP000215914">
    <property type="component" value="Chromosome 12"/>
</dbReference>
<dbReference type="PANTHER" id="PTHR33494">
    <property type="entry name" value="OS02G0793800 PROTEIN"/>
    <property type="match status" value="1"/>
</dbReference>
<feature type="region of interest" description="Disordered" evidence="1">
    <location>
        <begin position="53"/>
        <end position="84"/>
    </location>
</feature>
<feature type="compositionally biased region" description="Low complexity" evidence="1">
    <location>
        <begin position="53"/>
        <end position="64"/>
    </location>
</feature>
<dbReference type="PANTHER" id="PTHR33494:SF1">
    <property type="entry name" value="C2H2-TYPE DOMAIN-CONTAINING PROTEIN-RELATED"/>
    <property type="match status" value="1"/>
</dbReference>
<dbReference type="EMBL" id="CM007901">
    <property type="protein sequence ID" value="OTG04023.1"/>
    <property type="molecule type" value="Genomic_DNA"/>
</dbReference>
<dbReference type="AlphaFoldDB" id="A0A251SZM6"/>
<reference evidence="2 4" key="1">
    <citation type="journal article" date="2017" name="Nature">
        <title>The sunflower genome provides insights into oil metabolism, flowering and Asterid evolution.</title>
        <authorList>
            <person name="Badouin H."/>
            <person name="Gouzy J."/>
            <person name="Grassa C.J."/>
            <person name="Murat F."/>
            <person name="Staton S.E."/>
            <person name="Cottret L."/>
            <person name="Lelandais-Briere C."/>
            <person name="Owens G.L."/>
            <person name="Carrere S."/>
            <person name="Mayjonade B."/>
            <person name="Legrand L."/>
            <person name="Gill N."/>
            <person name="Kane N.C."/>
            <person name="Bowers J.E."/>
            <person name="Hubner S."/>
            <person name="Bellec A."/>
            <person name="Berard A."/>
            <person name="Berges H."/>
            <person name="Blanchet N."/>
            <person name="Boniface M.C."/>
            <person name="Brunel D."/>
            <person name="Catrice O."/>
            <person name="Chaidir N."/>
            <person name="Claudel C."/>
            <person name="Donnadieu C."/>
            <person name="Faraut T."/>
            <person name="Fievet G."/>
            <person name="Helmstetter N."/>
            <person name="King M."/>
            <person name="Knapp S.J."/>
            <person name="Lai Z."/>
            <person name="Le Paslier M.C."/>
            <person name="Lippi Y."/>
            <person name="Lorenzon L."/>
            <person name="Mandel J.R."/>
            <person name="Marage G."/>
            <person name="Marchand G."/>
            <person name="Marquand E."/>
            <person name="Bret-Mestries E."/>
            <person name="Morien E."/>
            <person name="Nambeesan S."/>
            <person name="Nguyen T."/>
            <person name="Pegot-Espagnet P."/>
            <person name="Pouilly N."/>
            <person name="Raftis F."/>
            <person name="Sallet E."/>
            <person name="Schiex T."/>
            <person name="Thomas J."/>
            <person name="Vandecasteele C."/>
            <person name="Vares D."/>
            <person name="Vear F."/>
            <person name="Vautrin S."/>
            <person name="Crespi M."/>
            <person name="Mangin B."/>
            <person name="Burke J.M."/>
            <person name="Salse J."/>
            <person name="Munos S."/>
            <person name="Vincourt P."/>
            <person name="Rieseberg L.H."/>
            <person name="Langlade N.B."/>
        </authorList>
    </citation>
    <scope>NUCLEOTIDE SEQUENCE [LARGE SCALE GENOMIC DNA]</scope>
    <source>
        <strain evidence="4">cv. SF193</strain>
        <tissue evidence="2">Leaves</tissue>
    </source>
</reference>
<reference evidence="2" key="3">
    <citation type="submission" date="2020-06" db="EMBL/GenBank/DDBJ databases">
        <title>Helianthus annuus Genome sequencing and assembly Release 2.</title>
        <authorList>
            <person name="Gouzy J."/>
            <person name="Langlade N."/>
            <person name="Munos S."/>
        </authorList>
    </citation>
    <scope>NUCLEOTIDE SEQUENCE</scope>
    <source>
        <tissue evidence="2">Leaves</tissue>
    </source>
</reference>
<reference evidence="3" key="2">
    <citation type="submission" date="2017-02" db="EMBL/GenBank/DDBJ databases">
        <title>Sunflower complete genome.</title>
        <authorList>
            <person name="Langlade N."/>
            <person name="Munos S."/>
        </authorList>
    </citation>
    <scope>NUCLEOTIDE SEQUENCE [LARGE SCALE GENOMIC DNA]</scope>
    <source>
        <tissue evidence="3">Leaves</tissue>
    </source>
</reference>
<evidence type="ECO:0000313" key="2">
    <source>
        <dbReference type="EMBL" id="KAF5776531.1"/>
    </source>
</evidence>